<gene>
    <name evidence="1" type="ORF">DERF_013119</name>
</gene>
<organism evidence="1 2">
    <name type="scientific">Dermatophagoides farinae</name>
    <name type="common">American house dust mite</name>
    <dbReference type="NCBI Taxonomy" id="6954"/>
    <lineage>
        <taxon>Eukaryota</taxon>
        <taxon>Metazoa</taxon>
        <taxon>Ecdysozoa</taxon>
        <taxon>Arthropoda</taxon>
        <taxon>Chelicerata</taxon>
        <taxon>Arachnida</taxon>
        <taxon>Acari</taxon>
        <taxon>Acariformes</taxon>
        <taxon>Sarcoptiformes</taxon>
        <taxon>Astigmata</taxon>
        <taxon>Psoroptidia</taxon>
        <taxon>Analgoidea</taxon>
        <taxon>Pyroglyphidae</taxon>
        <taxon>Dermatophagoidinae</taxon>
        <taxon>Dermatophagoides</taxon>
    </lineage>
</organism>
<evidence type="ECO:0000313" key="1">
    <source>
        <dbReference type="EMBL" id="KAH9497111.1"/>
    </source>
</evidence>
<reference evidence="1" key="1">
    <citation type="submission" date="2013-05" db="EMBL/GenBank/DDBJ databases">
        <authorList>
            <person name="Yim A.K.Y."/>
            <person name="Chan T.F."/>
            <person name="Ji K.M."/>
            <person name="Liu X.Y."/>
            <person name="Zhou J.W."/>
            <person name="Li R.Q."/>
            <person name="Yang K.Y."/>
            <person name="Li J."/>
            <person name="Li M."/>
            <person name="Law P.T.W."/>
            <person name="Wu Y.L."/>
            <person name="Cai Z.L."/>
            <person name="Qin H."/>
            <person name="Bao Y."/>
            <person name="Leung R.K.K."/>
            <person name="Ng P.K.S."/>
            <person name="Zou J."/>
            <person name="Zhong X.J."/>
            <person name="Ran P.X."/>
            <person name="Zhong N.S."/>
            <person name="Liu Z.G."/>
            <person name="Tsui S.K.W."/>
        </authorList>
    </citation>
    <scope>NUCLEOTIDE SEQUENCE</scope>
    <source>
        <strain evidence="1">Derf</strain>
        <tissue evidence="1">Whole organism</tissue>
    </source>
</reference>
<dbReference type="AlphaFoldDB" id="A0A922HPH6"/>
<sequence length="121" mass="12825">MTLSKMATTKGGGCAAPLLGIQSKVSILDGQYSWIPAGVAAAPPPCLVSSQRWGRLRRPPTWHPVKGVNFNASCLTVGFYARRVASGLRFGTAGSAITCALHLIPLKKLRTPNSILIIANR</sequence>
<protein>
    <submittedName>
        <fullName evidence="1">Uncharacterized protein</fullName>
    </submittedName>
</protein>
<proteinExistence type="predicted"/>
<comment type="caution">
    <text evidence="1">The sequence shown here is derived from an EMBL/GenBank/DDBJ whole genome shotgun (WGS) entry which is preliminary data.</text>
</comment>
<name>A0A922HPH6_DERFA</name>
<keyword evidence="2" id="KW-1185">Reference proteome</keyword>
<dbReference type="Proteomes" id="UP000790347">
    <property type="component" value="Unassembled WGS sequence"/>
</dbReference>
<dbReference type="EMBL" id="ASGP02000007">
    <property type="protein sequence ID" value="KAH9497111.1"/>
    <property type="molecule type" value="Genomic_DNA"/>
</dbReference>
<reference evidence="1" key="2">
    <citation type="journal article" date="2022" name="Res Sq">
        <title>Comparative Genomics Reveals Insights into the Divergent Evolution of Astigmatic Mites and Household Pest Adaptations.</title>
        <authorList>
            <person name="Xiong Q."/>
            <person name="Wan A.T.-Y."/>
            <person name="Liu X.-Y."/>
            <person name="Fung C.S.-H."/>
            <person name="Xiao X."/>
            <person name="Malainual N."/>
            <person name="Hou J."/>
            <person name="Wang L."/>
            <person name="Wang M."/>
            <person name="Yang K."/>
            <person name="Cui Y."/>
            <person name="Leung E."/>
            <person name="Nong W."/>
            <person name="Shin S.-K."/>
            <person name="Au S."/>
            <person name="Jeong K.Y."/>
            <person name="Chew F.T."/>
            <person name="Hui J."/>
            <person name="Leung T.F."/>
            <person name="Tungtrongchitr A."/>
            <person name="Zhong N."/>
            <person name="Liu Z."/>
            <person name="Tsui S."/>
        </authorList>
    </citation>
    <scope>NUCLEOTIDE SEQUENCE</scope>
    <source>
        <strain evidence="1">Derf</strain>
        <tissue evidence="1">Whole organism</tissue>
    </source>
</reference>
<evidence type="ECO:0000313" key="2">
    <source>
        <dbReference type="Proteomes" id="UP000790347"/>
    </source>
</evidence>
<accession>A0A922HPH6</accession>